<gene>
    <name evidence="1" type="ORF">N47_E48350</name>
</gene>
<dbReference type="NCBIfam" id="NF045809">
    <property type="entry name" value="seleno_TsoX"/>
    <property type="match status" value="1"/>
</dbReference>
<reference evidence="1" key="1">
    <citation type="journal article" date="2011" name="Environ. Microbiol.">
        <title>Genomic insights into the metabolic potential of the polycyclic aromatic hydrocarbon degrading sulfate-reducing Deltaproteobacterium N47.</title>
        <authorList>
            <person name="Bergmann F."/>
            <person name="Selesi D."/>
            <person name="Weinmaier T."/>
            <person name="Tischler P."/>
            <person name="Rattei T."/>
            <person name="Meckenstock R.U."/>
        </authorList>
    </citation>
    <scope>NUCLEOTIDE SEQUENCE</scope>
</reference>
<dbReference type="EMBL" id="FR695877">
    <property type="protein sequence ID" value="CBX31323.1"/>
    <property type="molecule type" value="Genomic_DNA"/>
</dbReference>
<proteinExistence type="predicted"/>
<organism evidence="1">
    <name type="scientific">uncultured Desulfobacterium sp</name>
    <dbReference type="NCBI Taxonomy" id="201089"/>
    <lineage>
        <taxon>Bacteria</taxon>
        <taxon>Pseudomonadati</taxon>
        <taxon>Thermodesulfobacteriota</taxon>
        <taxon>Desulfobacteria</taxon>
        <taxon>Desulfobacterales</taxon>
        <taxon>Desulfobacteriaceae</taxon>
        <taxon>Desulfobacterium</taxon>
        <taxon>environmental samples</taxon>
    </lineage>
</organism>
<name>E1YJ69_9BACT</name>
<evidence type="ECO:0000313" key="1">
    <source>
        <dbReference type="EMBL" id="CBX31323.1"/>
    </source>
</evidence>
<dbReference type="InterPro" id="IPR054792">
    <property type="entry name" value="TsoX"/>
</dbReference>
<accession>E1YJ69</accession>
<protein>
    <submittedName>
        <fullName evidence="1">Uncharacterized protein</fullName>
    </submittedName>
</protein>
<dbReference type="AlphaFoldDB" id="E1YJ69"/>
<sequence>MKEKFGAKLDVKIYRTDSEEAKGHTFKGSTNVLFENEWVPNDVATDKSKMDAFLSQTIL</sequence>
<dbReference type="Pfam" id="PF26315">
    <property type="entry name" value="TsoX"/>
    <property type="match status" value="1"/>
</dbReference>